<dbReference type="InterPro" id="IPR043129">
    <property type="entry name" value="ATPase_NBD"/>
</dbReference>
<comment type="caution">
    <text evidence="11">The sequence shown here is derived from an EMBL/GenBank/DDBJ whole genome shotgun (WGS) entry which is preliminary data.</text>
</comment>
<keyword evidence="4 9" id="KW-0808">Transferase</keyword>
<evidence type="ECO:0000256" key="10">
    <source>
        <dbReference type="RuleBase" id="RU003835"/>
    </source>
</evidence>
<comment type="similarity">
    <text evidence="2 9 10">Belongs to the acetokinase family.</text>
</comment>
<dbReference type="InterPro" id="IPR011245">
    <property type="entry name" value="Butyrate_kin"/>
</dbReference>
<dbReference type="Proteomes" id="UP001148125">
    <property type="component" value="Unassembled WGS sequence"/>
</dbReference>
<evidence type="ECO:0000256" key="8">
    <source>
        <dbReference type="ARBA" id="ARBA00048596"/>
    </source>
</evidence>
<dbReference type="GO" id="GO:0047761">
    <property type="term" value="F:butyrate kinase activity"/>
    <property type="evidence" value="ECO:0007669"/>
    <property type="project" value="UniProtKB-EC"/>
</dbReference>
<dbReference type="PRINTS" id="PR00471">
    <property type="entry name" value="ACETATEKNASE"/>
</dbReference>
<dbReference type="PIRSF" id="PIRSF036458">
    <property type="entry name" value="Butyrate_kin"/>
    <property type="match status" value="1"/>
</dbReference>
<dbReference type="RefSeq" id="WP_275116843.1">
    <property type="nucleotide sequence ID" value="NZ_JAOTPO010000001.1"/>
</dbReference>
<accession>A0ABT5V9T6</accession>
<dbReference type="EMBL" id="JAOTPO010000001">
    <property type="protein sequence ID" value="MDE5412224.1"/>
    <property type="molecule type" value="Genomic_DNA"/>
</dbReference>
<dbReference type="PANTHER" id="PTHR21060">
    <property type="entry name" value="ACETATE KINASE"/>
    <property type="match status" value="1"/>
</dbReference>
<dbReference type="NCBIfam" id="TIGR02707">
    <property type="entry name" value="butyr_kinase"/>
    <property type="match status" value="1"/>
</dbReference>
<evidence type="ECO:0000313" key="12">
    <source>
        <dbReference type="Proteomes" id="UP001148125"/>
    </source>
</evidence>
<protein>
    <recommendedName>
        <fullName evidence="9">Probable butyrate kinase</fullName>
        <shortName evidence="9">BK</shortName>
        <ecNumber evidence="9">2.7.2.7</ecNumber>
    </recommendedName>
    <alternativeName>
        <fullName evidence="9">Branched-chain carboxylic acid kinase</fullName>
    </alternativeName>
</protein>
<dbReference type="Gene3D" id="3.30.420.40">
    <property type="match status" value="2"/>
</dbReference>
<dbReference type="SUPFAM" id="SSF53067">
    <property type="entry name" value="Actin-like ATPase domain"/>
    <property type="match status" value="2"/>
</dbReference>
<evidence type="ECO:0000256" key="2">
    <source>
        <dbReference type="ARBA" id="ARBA00008748"/>
    </source>
</evidence>
<evidence type="ECO:0000256" key="4">
    <source>
        <dbReference type="ARBA" id="ARBA00022679"/>
    </source>
</evidence>
<sequence length="372" mass="40032">MESRQRVLVINPGSTSTKIAVYEGYTPLFMTKIEHSLTQIQSLSTVEEQYDFRKKVVLKTLDEEGINLSKLDAVVGRGGLVRPIPSGTYAINELLLEDLKDGYAGWHASNYGGIIAYEIANQLNIPSFIVDPVVVDEMEEVATVSGLKGIARKSIFHALNQKATARIAAKALGKKYEDLKLIVVHMGGGITVGVHKEGRVIDVNDGLYGEGPFSPERAGTLPTGAVIDLCFSEGMTKEKALKLMAGSGGLVSYLGTQDGHVIEQSIENGNEEALFYYESMAYQIAKEVGAASTVLSGEVDGIILTGGLAYSERLILSLTAKLEWISDILVYPGEDEMLALATGAIRIINGDETAKHYPSGKMLSELEISGGK</sequence>
<keyword evidence="12" id="KW-1185">Reference proteome</keyword>
<evidence type="ECO:0000256" key="7">
    <source>
        <dbReference type="ARBA" id="ARBA00022840"/>
    </source>
</evidence>
<dbReference type="InterPro" id="IPR023865">
    <property type="entry name" value="Aliphatic_acid_kinase_CS"/>
</dbReference>
<comment type="subcellular location">
    <subcellularLocation>
        <location evidence="1 9">Cytoplasm</location>
    </subcellularLocation>
</comment>
<name>A0ABT5V9T6_9BACI</name>
<keyword evidence="5 9" id="KW-0547">Nucleotide-binding</keyword>
<keyword evidence="3 9" id="KW-0963">Cytoplasm</keyword>
<dbReference type="NCBIfam" id="NF002834">
    <property type="entry name" value="PRK03011.1-5"/>
    <property type="match status" value="1"/>
</dbReference>
<keyword evidence="7 9" id="KW-0067">ATP-binding</keyword>
<comment type="catalytic activity">
    <reaction evidence="8 9">
        <text>butanoate + ATP = butanoyl phosphate + ADP</text>
        <dbReference type="Rhea" id="RHEA:13585"/>
        <dbReference type="ChEBI" id="CHEBI:17968"/>
        <dbReference type="ChEBI" id="CHEBI:30616"/>
        <dbReference type="ChEBI" id="CHEBI:58079"/>
        <dbReference type="ChEBI" id="CHEBI:456216"/>
        <dbReference type="EC" id="2.7.2.7"/>
    </reaction>
</comment>
<dbReference type="CDD" id="cd24011">
    <property type="entry name" value="ASKHA_NBD_BK"/>
    <property type="match status" value="1"/>
</dbReference>
<evidence type="ECO:0000256" key="3">
    <source>
        <dbReference type="ARBA" id="ARBA00022490"/>
    </source>
</evidence>
<organism evidence="11 12">
    <name type="scientific">Alkalihalobacterium chitinilyticum</name>
    <dbReference type="NCBI Taxonomy" id="2980103"/>
    <lineage>
        <taxon>Bacteria</taxon>
        <taxon>Bacillati</taxon>
        <taxon>Bacillota</taxon>
        <taxon>Bacilli</taxon>
        <taxon>Bacillales</taxon>
        <taxon>Bacillaceae</taxon>
        <taxon>Alkalihalobacterium</taxon>
    </lineage>
</organism>
<dbReference type="HAMAP" id="MF_00542">
    <property type="entry name" value="Butyrate_kinase"/>
    <property type="match status" value="1"/>
</dbReference>
<evidence type="ECO:0000256" key="6">
    <source>
        <dbReference type="ARBA" id="ARBA00022777"/>
    </source>
</evidence>
<proteinExistence type="inferred from homology"/>
<evidence type="ECO:0000256" key="5">
    <source>
        <dbReference type="ARBA" id="ARBA00022741"/>
    </source>
</evidence>
<evidence type="ECO:0000313" key="11">
    <source>
        <dbReference type="EMBL" id="MDE5412224.1"/>
    </source>
</evidence>
<evidence type="ECO:0000256" key="1">
    <source>
        <dbReference type="ARBA" id="ARBA00004496"/>
    </source>
</evidence>
<dbReference type="PANTHER" id="PTHR21060:SF3">
    <property type="entry name" value="BUTYRATE KINASE 2-RELATED"/>
    <property type="match status" value="1"/>
</dbReference>
<keyword evidence="6 9" id="KW-0418">Kinase</keyword>
<evidence type="ECO:0000256" key="9">
    <source>
        <dbReference type="HAMAP-Rule" id="MF_00542"/>
    </source>
</evidence>
<dbReference type="InterPro" id="IPR000890">
    <property type="entry name" value="Aliphatic_acid_kin_short-chain"/>
</dbReference>
<dbReference type="PROSITE" id="PS01075">
    <property type="entry name" value="ACETATE_KINASE_1"/>
    <property type="match status" value="1"/>
</dbReference>
<reference evidence="11" key="1">
    <citation type="submission" date="2024-05" db="EMBL/GenBank/DDBJ databases">
        <title>Alkalihalobacillus sp. strain MEB203 novel alkaliphilic bacterium from Lonar Lake, India.</title>
        <authorList>
            <person name="Joshi A."/>
            <person name="Thite S."/>
            <person name="Mengade P."/>
        </authorList>
    </citation>
    <scope>NUCLEOTIDE SEQUENCE</scope>
    <source>
        <strain evidence="11">MEB 203</strain>
    </source>
</reference>
<dbReference type="EC" id="2.7.2.7" evidence="9"/>
<gene>
    <name evidence="9 11" type="primary">buk</name>
    <name evidence="11" type="ORF">N7Z68_02335</name>
</gene>
<dbReference type="PROSITE" id="PS01076">
    <property type="entry name" value="ACETATE_KINASE_2"/>
    <property type="match status" value="1"/>
</dbReference>
<dbReference type="Pfam" id="PF00871">
    <property type="entry name" value="Acetate_kinase"/>
    <property type="match status" value="1"/>
</dbReference>